<evidence type="ECO:0000259" key="6">
    <source>
        <dbReference type="Pfam" id="PF07685"/>
    </source>
</evidence>
<dbReference type="PANTHER" id="PTHR21343">
    <property type="entry name" value="DETHIOBIOTIN SYNTHETASE"/>
    <property type="match status" value="1"/>
</dbReference>
<dbReference type="PROSITE" id="PS51274">
    <property type="entry name" value="GATASE_COBBQ"/>
    <property type="match status" value="1"/>
</dbReference>
<dbReference type="EMBL" id="BLRV01000045">
    <property type="protein sequence ID" value="GFP21410.1"/>
    <property type="molecule type" value="Genomic_DNA"/>
</dbReference>
<dbReference type="InterPro" id="IPR033949">
    <property type="entry name" value="CobQ_GATase1"/>
</dbReference>
<keyword evidence="3 4" id="KW-0315">Glutamine amidotransferase</keyword>
<comment type="function">
    <text evidence="4">Catalyzes amidations at positions B, D, E, and G on adenosylcobyrinic A,C-diamide. NH(2) groups are provided by glutamine, and one molecule of ATP is hydrogenolyzed for each amidation.</text>
</comment>
<evidence type="ECO:0000256" key="2">
    <source>
        <dbReference type="ARBA" id="ARBA00022573"/>
    </source>
</evidence>
<dbReference type="InterPro" id="IPR047045">
    <property type="entry name" value="CobQ_N"/>
</dbReference>
<name>A0A6V8NPY9_9ACTN</name>
<comment type="caution">
    <text evidence="7">The sequence shown here is derived from an EMBL/GenBank/DDBJ whole genome shotgun (WGS) entry which is preliminary data.</text>
</comment>
<dbReference type="NCBIfam" id="TIGR00313">
    <property type="entry name" value="cobQ"/>
    <property type="match status" value="1"/>
</dbReference>
<dbReference type="GO" id="GO:0015420">
    <property type="term" value="F:ABC-type vitamin B12 transporter activity"/>
    <property type="evidence" value="ECO:0007669"/>
    <property type="project" value="UniProtKB-UniRule"/>
</dbReference>
<dbReference type="UniPathway" id="UPA00148"/>
<evidence type="ECO:0000313" key="8">
    <source>
        <dbReference type="Proteomes" id="UP000580051"/>
    </source>
</evidence>
<accession>A0A6V8NPY9</accession>
<gene>
    <name evidence="4" type="primary">cobQ</name>
    <name evidence="7" type="ORF">HKBW3S06_00637</name>
</gene>
<dbReference type="Gene3D" id="3.40.50.300">
    <property type="entry name" value="P-loop containing nucleotide triphosphate hydrolases"/>
    <property type="match status" value="1"/>
</dbReference>
<organism evidence="7 8">
    <name type="scientific">Candidatus Hakubella thermalkaliphila</name>
    <dbReference type="NCBI Taxonomy" id="2754717"/>
    <lineage>
        <taxon>Bacteria</taxon>
        <taxon>Bacillati</taxon>
        <taxon>Actinomycetota</taxon>
        <taxon>Actinomycetota incertae sedis</taxon>
        <taxon>Candidatus Hakubellales</taxon>
        <taxon>Candidatus Hakubellaceae</taxon>
        <taxon>Candidatus Hakubella</taxon>
    </lineage>
</organism>
<dbReference type="InterPro" id="IPR004459">
    <property type="entry name" value="CobQ_synth"/>
</dbReference>
<reference evidence="7 8" key="1">
    <citation type="journal article" date="2020" name="Front. Microbiol.">
        <title>Single-cell genomics of novel Actinobacteria with the Wood-Ljungdahl pathway discovered in a serpentinizing system.</title>
        <authorList>
            <person name="Merino N."/>
            <person name="Kawai M."/>
            <person name="Boyd E.S."/>
            <person name="Colman D.R."/>
            <person name="McGlynn S.E."/>
            <person name="Nealson K.H."/>
            <person name="Kurokawa K."/>
            <person name="Hongoh Y."/>
        </authorList>
    </citation>
    <scope>NUCLEOTIDE SEQUENCE [LARGE SCALE GENOMIC DNA]</scope>
    <source>
        <strain evidence="7 8">S06</strain>
    </source>
</reference>
<evidence type="ECO:0000256" key="4">
    <source>
        <dbReference type="HAMAP-Rule" id="MF_00028"/>
    </source>
</evidence>
<dbReference type="InterPro" id="IPR029062">
    <property type="entry name" value="Class_I_gatase-like"/>
</dbReference>
<dbReference type="Pfam" id="PF07685">
    <property type="entry name" value="GATase_3"/>
    <property type="match status" value="1"/>
</dbReference>
<dbReference type="SUPFAM" id="SSF52317">
    <property type="entry name" value="Class I glutamine amidotransferase-like"/>
    <property type="match status" value="1"/>
</dbReference>
<dbReference type="CDD" id="cd01750">
    <property type="entry name" value="GATase1_CobQ"/>
    <property type="match status" value="1"/>
</dbReference>
<evidence type="ECO:0000256" key="3">
    <source>
        <dbReference type="ARBA" id="ARBA00022962"/>
    </source>
</evidence>
<proteinExistence type="inferred from homology"/>
<dbReference type="AlphaFoldDB" id="A0A6V8NPY9"/>
<feature type="active site" evidence="4">
    <location>
        <position position="470"/>
    </location>
</feature>
<comment type="pathway">
    <text evidence="1 4">Cofactor biosynthesis; adenosylcobalamin biosynthesis.</text>
</comment>
<dbReference type="RefSeq" id="WP_176226541.1">
    <property type="nucleotide sequence ID" value="NZ_BLRV01000045.1"/>
</dbReference>
<sequence>MLAKTLMIQGTCSHVGKSVIVAALCRIFKQDGIRVAPFKSQNMALNSYVTKEGLEMGRAQVVQAQAAGLDPVVEMNPILLKPSADKVAQVIVMGRPIGNMSAVNYHQYKPFLLDTVAKALEKLREEYELVIIEGAGSPAEINLADRDIANMRIAEMADAPVILVGDVDRGGVFAFLVGTLELLSSTERARIRGFLINKFRGDVGLLEPGLAWLEDKTKIPVVGVIPYYRELGLEEEDSVPLENFIGLGRQLLNASLVPNDNVDIAVIYLPHISNFTDFDALSREKGVHVRYVASPESFGSPDLIIIPGSKSTISDLGYLKNTGLAELIIQAAEKAIPVIGICGGYQMLGRKIRDPHHAESNQEEMEGLGLLDVETVFSAEKTTSQVTFQIIGGWPPLLPKMVDLPKMMEEPGYLSGGRKVPLEGYEIHMGTTRRGPGASPLFKIKRKGEERELEDGAVNQNTLVWGTYVHGIFDNDVFRRVLIQFLKERKGLRSEPLSAARAEDRLSWGRYKEESYDRWAEVVRQSVRMDLLYGLTSLKPKWSWHSLSSDGTI</sequence>
<comment type="similarity">
    <text evidence="4">Belongs to the CobB/CobQ family. CobQ subfamily.</text>
</comment>
<feature type="domain" description="CobB/CobQ-like glutamine amidotransferase" evidence="6">
    <location>
        <begin position="263"/>
        <end position="476"/>
    </location>
</feature>
<keyword evidence="2 4" id="KW-0169">Cobalamin biosynthesis</keyword>
<evidence type="ECO:0000313" key="7">
    <source>
        <dbReference type="EMBL" id="GFP21410.1"/>
    </source>
</evidence>
<dbReference type="PANTHER" id="PTHR21343:SF1">
    <property type="entry name" value="COBYRIC ACID SYNTHASE"/>
    <property type="match status" value="1"/>
</dbReference>
<dbReference type="InterPro" id="IPR027417">
    <property type="entry name" value="P-loop_NTPase"/>
</dbReference>
<dbReference type="Gene3D" id="3.40.50.880">
    <property type="match status" value="1"/>
</dbReference>
<dbReference type="InterPro" id="IPR011698">
    <property type="entry name" value="GATase_3"/>
</dbReference>
<dbReference type="Proteomes" id="UP000580051">
    <property type="component" value="Unassembled WGS sequence"/>
</dbReference>
<feature type="domain" description="CobQ/CobB/MinD/ParA nucleotide binding" evidence="5">
    <location>
        <begin position="6"/>
        <end position="232"/>
    </location>
</feature>
<evidence type="ECO:0000256" key="1">
    <source>
        <dbReference type="ARBA" id="ARBA00004953"/>
    </source>
</evidence>
<feature type="active site" description="Nucleophile" evidence="4">
    <location>
        <position position="342"/>
    </location>
</feature>
<dbReference type="InterPro" id="IPR002586">
    <property type="entry name" value="CobQ/CobB/MinD/ParA_Nub-bd_dom"/>
</dbReference>
<dbReference type="SUPFAM" id="SSF52540">
    <property type="entry name" value="P-loop containing nucleoside triphosphate hydrolases"/>
    <property type="match status" value="1"/>
</dbReference>
<evidence type="ECO:0000259" key="5">
    <source>
        <dbReference type="Pfam" id="PF01656"/>
    </source>
</evidence>
<dbReference type="GO" id="GO:0003824">
    <property type="term" value="F:catalytic activity"/>
    <property type="evidence" value="ECO:0007669"/>
    <property type="project" value="InterPro"/>
</dbReference>
<dbReference type="NCBIfam" id="NF001989">
    <property type="entry name" value="PRK00784.1"/>
    <property type="match status" value="1"/>
</dbReference>
<protein>
    <recommendedName>
        <fullName evidence="4">Cobyric acid synthase</fullName>
    </recommendedName>
</protein>
<dbReference type="HAMAP" id="MF_00028">
    <property type="entry name" value="CobQ"/>
    <property type="match status" value="1"/>
</dbReference>
<dbReference type="Pfam" id="PF01656">
    <property type="entry name" value="CbiA"/>
    <property type="match status" value="1"/>
</dbReference>
<dbReference type="GO" id="GO:0009236">
    <property type="term" value="P:cobalamin biosynthetic process"/>
    <property type="evidence" value="ECO:0007669"/>
    <property type="project" value="UniProtKB-UniRule"/>
</dbReference>
<dbReference type="CDD" id="cd05389">
    <property type="entry name" value="CobQ_N"/>
    <property type="match status" value="1"/>
</dbReference>